<dbReference type="EMBL" id="JAMGBA010000001">
    <property type="protein sequence ID" value="MCL6697484.1"/>
    <property type="molecule type" value="Genomic_DNA"/>
</dbReference>
<evidence type="ECO:0000256" key="2">
    <source>
        <dbReference type="SAM" id="SignalP"/>
    </source>
</evidence>
<keyword evidence="2" id="KW-0732">Signal</keyword>
<name>A0ABT0RRD6_9SPHN</name>
<protein>
    <submittedName>
        <fullName evidence="3">Uncharacterized protein</fullName>
    </submittedName>
</protein>
<evidence type="ECO:0000313" key="3">
    <source>
        <dbReference type="EMBL" id="MCL6697484.1"/>
    </source>
</evidence>
<gene>
    <name evidence="3" type="ORF">LZ496_01610</name>
</gene>
<evidence type="ECO:0000256" key="1">
    <source>
        <dbReference type="SAM" id="MobiDB-lite"/>
    </source>
</evidence>
<reference evidence="3 4" key="1">
    <citation type="submission" date="2022-05" db="EMBL/GenBank/DDBJ databases">
        <authorList>
            <person name="Jo J.-H."/>
            <person name="Im W.-T."/>
        </authorList>
    </citation>
    <scope>NUCLEOTIDE SEQUENCE [LARGE SCALE GENOMIC DNA]</scope>
    <source>
        <strain evidence="3 4">NSE70-1</strain>
    </source>
</reference>
<feature type="chain" id="PRO_5046780733" evidence="2">
    <location>
        <begin position="23"/>
        <end position="88"/>
    </location>
</feature>
<feature type="compositionally biased region" description="Basic and acidic residues" evidence="1">
    <location>
        <begin position="30"/>
        <end position="40"/>
    </location>
</feature>
<evidence type="ECO:0000313" key="4">
    <source>
        <dbReference type="Proteomes" id="UP001203410"/>
    </source>
</evidence>
<organism evidence="3 4">
    <name type="scientific">Sphingomonas caseinilyticus</name>
    <dbReference type="NCBI Taxonomy" id="2908205"/>
    <lineage>
        <taxon>Bacteria</taxon>
        <taxon>Pseudomonadati</taxon>
        <taxon>Pseudomonadota</taxon>
        <taxon>Alphaproteobacteria</taxon>
        <taxon>Sphingomonadales</taxon>
        <taxon>Sphingomonadaceae</taxon>
        <taxon>Sphingomonas</taxon>
    </lineage>
</organism>
<feature type="compositionally biased region" description="Basic and acidic residues" evidence="1">
    <location>
        <begin position="53"/>
        <end position="67"/>
    </location>
</feature>
<feature type="signal peptide" evidence="2">
    <location>
        <begin position="1"/>
        <end position="22"/>
    </location>
</feature>
<sequence length="88" mass="9711">MAVKLWMPVVVALFAPDLAAAAQDPAPPGKDTKICREAKQKTGSRVRTGPKCRTAEEWRKEDEERSRMPLSATITEGQPDGPTRPRPQ</sequence>
<keyword evidence="4" id="KW-1185">Reference proteome</keyword>
<comment type="caution">
    <text evidence="3">The sequence shown here is derived from an EMBL/GenBank/DDBJ whole genome shotgun (WGS) entry which is preliminary data.</text>
</comment>
<accession>A0ABT0RRD6</accession>
<proteinExistence type="predicted"/>
<feature type="region of interest" description="Disordered" evidence="1">
    <location>
        <begin position="21"/>
        <end position="88"/>
    </location>
</feature>
<dbReference type="RefSeq" id="WP_249902851.1">
    <property type="nucleotide sequence ID" value="NZ_JAMGBA010000001.1"/>
</dbReference>
<dbReference type="Proteomes" id="UP001203410">
    <property type="component" value="Unassembled WGS sequence"/>
</dbReference>